<gene>
    <name evidence="2" type="ORF">ALP13_02266</name>
    <name evidence="1" type="ORF">APX70_04549</name>
</gene>
<dbReference type="Proteomes" id="UP000282378">
    <property type="component" value="Unassembled WGS sequence"/>
</dbReference>
<dbReference type="Proteomes" id="UP000271631">
    <property type="component" value="Unassembled WGS sequence"/>
</dbReference>
<comment type="caution">
    <text evidence="1">The sequence shown here is derived from an EMBL/GenBank/DDBJ whole genome shotgun (WGS) entry which is preliminary data.</text>
</comment>
<name>A0A0N0G1M6_PSEYM</name>
<organism evidence="1 4">
    <name type="scientific">Pseudomonas syringae pv. maculicola</name>
    <dbReference type="NCBI Taxonomy" id="59511"/>
    <lineage>
        <taxon>Bacteria</taxon>
        <taxon>Pseudomonadati</taxon>
        <taxon>Pseudomonadota</taxon>
        <taxon>Gammaproteobacteria</taxon>
        <taxon>Pseudomonadales</taxon>
        <taxon>Pseudomonadaceae</taxon>
        <taxon>Pseudomonas</taxon>
    </lineage>
</organism>
<evidence type="ECO:0000313" key="3">
    <source>
        <dbReference type="Proteomes" id="UP000271631"/>
    </source>
</evidence>
<dbReference type="GeneID" id="96993538"/>
<dbReference type="EMBL" id="RBNL01005098">
    <property type="protein sequence ID" value="RML16446.1"/>
    <property type="molecule type" value="Genomic_DNA"/>
</dbReference>
<protein>
    <submittedName>
        <fullName evidence="1">ISPssy transposase</fullName>
    </submittedName>
</protein>
<sequence>MKQMIFADAEYADKCKQASKERFLTKPHYPKCKGVRPAFPPMAVLRIKHD</sequence>
<reference evidence="3 4" key="1">
    <citation type="submission" date="2018-08" db="EMBL/GenBank/DDBJ databases">
        <title>Recombination of ecologically and evolutionarily significant loci maintains genetic cohesion in the Pseudomonas syringae species complex.</title>
        <authorList>
            <person name="Dillon M."/>
            <person name="Thakur S."/>
            <person name="Almeida R.N.D."/>
            <person name="Weir B.S."/>
            <person name="Guttman D.S."/>
        </authorList>
    </citation>
    <scope>NUCLEOTIDE SEQUENCE [LARGE SCALE GENOMIC DNA]</scope>
    <source>
        <strain evidence="1 4">88_10</strain>
        <strain evidence="2 3">ICMP 11281</strain>
    </source>
</reference>
<accession>A0A0N0G1M6</accession>
<evidence type="ECO:0000313" key="2">
    <source>
        <dbReference type="EMBL" id="RMV31984.1"/>
    </source>
</evidence>
<dbReference type="EMBL" id="RBUQ01000266">
    <property type="protein sequence ID" value="RMV31984.1"/>
    <property type="molecule type" value="Genomic_DNA"/>
</dbReference>
<evidence type="ECO:0000313" key="4">
    <source>
        <dbReference type="Proteomes" id="UP000282378"/>
    </source>
</evidence>
<dbReference type="AlphaFoldDB" id="A0A0N0G1M6"/>
<evidence type="ECO:0000313" key="1">
    <source>
        <dbReference type="EMBL" id="RML16446.1"/>
    </source>
</evidence>
<dbReference type="RefSeq" id="WP_005769299.1">
    <property type="nucleotide sequence ID" value="NZ_CP067024.1"/>
</dbReference>
<proteinExistence type="predicted"/>